<dbReference type="OrthoDB" id="9763050at2"/>
<dbReference type="RefSeq" id="WP_075130202.1">
    <property type="nucleotide sequence ID" value="NZ_MSIE01000105.1"/>
</dbReference>
<dbReference type="InterPro" id="IPR029044">
    <property type="entry name" value="Nucleotide-diphossugar_trans"/>
</dbReference>
<dbReference type="AlphaFoldDB" id="A0A1Q8BYW5"/>
<feature type="transmembrane region" description="Helical" evidence="4">
    <location>
        <begin position="391"/>
        <end position="414"/>
    </location>
</feature>
<dbReference type="SUPFAM" id="SSF53448">
    <property type="entry name" value="Nucleotide-diphospho-sugar transferases"/>
    <property type="match status" value="1"/>
</dbReference>
<feature type="transmembrane region" description="Helical" evidence="4">
    <location>
        <begin position="358"/>
        <end position="385"/>
    </location>
</feature>
<dbReference type="EMBL" id="MSIE01000105">
    <property type="protein sequence ID" value="OLF07455.1"/>
    <property type="molecule type" value="Genomic_DNA"/>
</dbReference>
<evidence type="ECO:0000313" key="6">
    <source>
        <dbReference type="EMBL" id="OLF07455.1"/>
    </source>
</evidence>
<dbReference type="STRING" id="1912961.BU204_35520"/>
<sequence>MHDLRELLAAVLRTVEEPLIGYFLLINSSYLLLVLLAAVSLVGHMRRTRHRGAAESLRGRLAPGVSVIMPAYNEAAGIVAAVQAMLALRYPRHEVVVVDDGSTDDTFGRLAAAFDLVELDRVLPAEVPVTAPVHAVAVPRDGRTRLVVVRKENSGKTEAVNAGINASAEPLVAVVDADSLLDPDALLTVAKPFTDDPTRVVATGGVIRPANGCTVVAGRVVRIGMPARWLARIQVAEYLRAFLLGRAGWSRLGAVVLISGAFGLFRRDVLVEVGGMRAGTLGEDFDLVVRMHKHLRDQRRDYRIVFVAEPIAWTEVPSTAAVLRRQRRRWHRGLWETLWTYRGMVGRRRYGRVGTVALPWYWLFELLAPVLELGGLVLVTAGLAVGAVGPGYVGLFLAVAYGYAIVLSLAVLVIEELSFHKYPRWQDLAVLLAAAVLENVGYRQITAWWRLEGAWQAVTRRTPVWGAMARQGFTNSGVDHG</sequence>
<name>A0A1Q8BYW5_9PSEU</name>
<evidence type="ECO:0000313" key="5">
    <source>
        <dbReference type="EMBL" id="OLF07299.1"/>
    </source>
</evidence>
<dbReference type="EMBL" id="MSIE01000107">
    <property type="protein sequence ID" value="OLF07299.1"/>
    <property type="molecule type" value="Genomic_DNA"/>
</dbReference>
<dbReference type="Proteomes" id="UP000185596">
    <property type="component" value="Unassembled WGS sequence"/>
</dbReference>
<dbReference type="Pfam" id="PF13641">
    <property type="entry name" value="Glyco_tranf_2_3"/>
    <property type="match status" value="1"/>
</dbReference>
<keyword evidence="7" id="KW-1185">Reference proteome</keyword>
<proteinExistence type="inferred from homology"/>
<evidence type="ECO:0000313" key="7">
    <source>
        <dbReference type="Proteomes" id="UP000185596"/>
    </source>
</evidence>
<feature type="transmembrane region" description="Helical" evidence="4">
    <location>
        <begin position="20"/>
        <end position="42"/>
    </location>
</feature>
<comment type="similarity">
    <text evidence="1">Belongs to the glycosyltransferase 2 family.</text>
</comment>
<accession>A0A1Q8BYW5</accession>
<protein>
    <submittedName>
        <fullName evidence="5">Glycosyltransferase</fullName>
    </submittedName>
</protein>
<evidence type="ECO:0000256" key="1">
    <source>
        <dbReference type="ARBA" id="ARBA00006739"/>
    </source>
</evidence>
<evidence type="ECO:0000256" key="2">
    <source>
        <dbReference type="ARBA" id="ARBA00022676"/>
    </source>
</evidence>
<keyword evidence="4" id="KW-0812">Transmembrane</keyword>
<keyword evidence="4" id="KW-0472">Membrane</keyword>
<organism evidence="5 7">
    <name type="scientific">Actinophytocola xanthii</name>
    <dbReference type="NCBI Taxonomy" id="1912961"/>
    <lineage>
        <taxon>Bacteria</taxon>
        <taxon>Bacillati</taxon>
        <taxon>Actinomycetota</taxon>
        <taxon>Actinomycetes</taxon>
        <taxon>Pseudonocardiales</taxon>
        <taxon>Pseudonocardiaceae</taxon>
    </lineage>
</organism>
<dbReference type="PANTHER" id="PTHR43630:SF1">
    <property type="entry name" value="POLY-BETA-1,6-N-ACETYL-D-GLUCOSAMINE SYNTHASE"/>
    <property type="match status" value="1"/>
</dbReference>
<keyword evidence="4" id="KW-1133">Transmembrane helix</keyword>
<dbReference type="PANTHER" id="PTHR43630">
    <property type="entry name" value="POLY-BETA-1,6-N-ACETYL-D-GLUCOSAMINE SYNTHASE"/>
    <property type="match status" value="1"/>
</dbReference>
<dbReference type="Gene3D" id="3.90.550.10">
    <property type="entry name" value="Spore Coat Polysaccharide Biosynthesis Protein SpsA, Chain A"/>
    <property type="match status" value="1"/>
</dbReference>
<keyword evidence="2" id="KW-0328">Glycosyltransferase</keyword>
<reference evidence="5 7" key="1">
    <citation type="submission" date="2016-12" db="EMBL/GenBank/DDBJ databases">
        <title>The draft genome sequence of Actinophytocola sp. 11-183.</title>
        <authorList>
            <person name="Wang W."/>
            <person name="Yuan L."/>
        </authorList>
    </citation>
    <scope>NUCLEOTIDE SEQUENCE [LARGE SCALE GENOMIC DNA]</scope>
    <source>
        <strain evidence="5 7">11-183</strain>
    </source>
</reference>
<comment type="caution">
    <text evidence="5">The sequence shown here is derived from an EMBL/GenBank/DDBJ whole genome shotgun (WGS) entry which is preliminary data.</text>
</comment>
<dbReference type="GO" id="GO:0016757">
    <property type="term" value="F:glycosyltransferase activity"/>
    <property type="evidence" value="ECO:0007669"/>
    <property type="project" value="UniProtKB-KW"/>
</dbReference>
<evidence type="ECO:0000256" key="3">
    <source>
        <dbReference type="ARBA" id="ARBA00022679"/>
    </source>
</evidence>
<evidence type="ECO:0000256" key="4">
    <source>
        <dbReference type="SAM" id="Phobius"/>
    </source>
</evidence>
<keyword evidence="3 5" id="KW-0808">Transferase</keyword>
<dbReference type="CDD" id="cd06423">
    <property type="entry name" value="CESA_like"/>
    <property type="match status" value="1"/>
</dbReference>
<gene>
    <name evidence="6" type="ORF">BU204_35520</name>
    <name evidence="5" type="ORF">BU204_35740</name>
</gene>